<comment type="caution">
    <text evidence="12">The sequence shown here is derived from an EMBL/GenBank/DDBJ whole genome shotgun (WGS) entry which is preliminary data.</text>
</comment>
<protein>
    <recommendedName>
        <fullName evidence="3 11">Beta-glucosidase</fullName>
        <ecNumber evidence="3 11">3.2.1.21</ecNumber>
    </recommendedName>
</protein>
<organism evidence="12 13">
    <name type="scientific">Acrocarpospora pleiomorpha</name>
    <dbReference type="NCBI Taxonomy" id="90975"/>
    <lineage>
        <taxon>Bacteria</taxon>
        <taxon>Bacillati</taxon>
        <taxon>Actinomycetota</taxon>
        <taxon>Actinomycetes</taxon>
        <taxon>Streptosporangiales</taxon>
        <taxon>Streptosporangiaceae</taxon>
        <taxon>Acrocarpospora</taxon>
    </lineage>
</organism>
<accession>A0A5M3X910</accession>
<keyword evidence="6" id="KW-0119">Carbohydrate metabolism</keyword>
<proteinExistence type="inferred from homology"/>
<feature type="binding site" evidence="10">
    <location>
        <position position="174"/>
    </location>
    <ligand>
        <name>substrate</name>
    </ligand>
</feature>
<feature type="binding site" evidence="10">
    <location>
        <position position="29"/>
    </location>
    <ligand>
        <name>substrate</name>
    </ligand>
</feature>
<dbReference type="InterPro" id="IPR017736">
    <property type="entry name" value="Glyco_hydro_1_beta-glucosidase"/>
</dbReference>
<feature type="binding site" evidence="10">
    <location>
        <begin position="432"/>
        <end position="433"/>
    </location>
    <ligand>
        <name>substrate</name>
    </ligand>
</feature>
<dbReference type="GO" id="GO:0030245">
    <property type="term" value="P:cellulose catabolic process"/>
    <property type="evidence" value="ECO:0007669"/>
    <property type="project" value="UniProtKB-KW"/>
</dbReference>
<dbReference type="GO" id="GO:0005829">
    <property type="term" value="C:cytosol"/>
    <property type="evidence" value="ECO:0007669"/>
    <property type="project" value="TreeGrafter"/>
</dbReference>
<keyword evidence="5" id="KW-0136">Cellulose degradation</keyword>
<evidence type="ECO:0000256" key="4">
    <source>
        <dbReference type="ARBA" id="ARBA00022801"/>
    </source>
</evidence>
<comment type="catalytic activity">
    <reaction evidence="1 11">
        <text>Hydrolysis of terminal, non-reducing beta-D-glucosyl residues with release of beta-D-glucose.</text>
        <dbReference type="EC" id="3.2.1.21"/>
    </reaction>
</comment>
<evidence type="ECO:0000313" key="13">
    <source>
        <dbReference type="Proteomes" id="UP000377595"/>
    </source>
</evidence>
<dbReference type="PRINTS" id="PR00131">
    <property type="entry name" value="GLHYDRLASE1"/>
</dbReference>
<dbReference type="SUPFAM" id="SSF51445">
    <property type="entry name" value="(Trans)glycosidases"/>
    <property type="match status" value="1"/>
</dbReference>
<feature type="active site" description="Nucleophile" evidence="9">
    <location>
        <position position="379"/>
    </location>
</feature>
<dbReference type="InterPro" id="IPR033132">
    <property type="entry name" value="GH_1_N_CS"/>
</dbReference>
<sequence length="473" mass="51883">MVKGSPDFRDSGLEFPPEFVFGSATAAYQIEGAAREDGRGPSVWDTFSRVPGKVANGDTGDDACDHYHRLDADLDLMESLNLESYRFSISWSRVIPDGTGAVNKAGLDFYDRVVDGLLERGITPTLTLYHWDLPQALEDKGGWPARDTALAFAEYARRMGERYGDRVAMWTTLNEPWCASHLGYGAGVHAPGRQDPAAVLRAAHHLNLAHGLAVSALREVVRNDPDFSVTLNLHALRPSGPTGAEAVRKIDAVGNRIWTGPMLSGAYPEDLLADTAGITDWSFVLDGDLAAIHQPLDVLGVNYYSTKLVRLRDPESGQRVTSGNAIVDGDAWPGAGDVEFLPQPGPYTSMGWNIEPAGLVELVGSVAAAYPGLPLMITENGAAFDDVVADGRVHDAERVDYLRRHLTAVHRLLESGVDLRGYFVWSLLDNFEWAYGYDKRFGVVHVDYQTFARTKKDSALWYAELARTHRLPD</sequence>
<dbReference type="GO" id="GO:0008422">
    <property type="term" value="F:beta-glucosidase activity"/>
    <property type="evidence" value="ECO:0007669"/>
    <property type="project" value="UniProtKB-EC"/>
</dbReference>
<name>A0A5M3X910_9ACTN</name>
<dbReference type="Proteomes" id="UP000377595">
    <property type="component" value="Unassembled WGS sequence"/>
</dbReference>
<dbReference type="NCBIfam" id="TIGR03356">
    <property type="entry name" value="BGL"/>
    <property type="match status" value="1"/>
</dbReference>
<dbReference type="PANTHER" id="PTHR10353:SF36">
    <property type="entry name" value="LP05116P"/>
    <property type="match status" value="1"/>
</dbReference>
<dbReference type="PROSITE" id="PS00653">
    <property type="entry name" value="GLYCOSYL_HYDROL_F1_2"/>
    <property type="match status" value="1"/>
</dbReference>
<dbReference type="InterPro" id="IPR017853">
    <property type="entry name" value="GH"/>
</dbReference>
<dbReference type="Pfam" id="PF00232">
    <property type="entry name" value="Glyco_hydro_1"/>
    <property type="match status" value="1"/>
</dbReference>
<gene>
    <name evidence="12" type="ORF">Aple_001070</name>
</gene>
<feature type="binding site" evidence="10">
    <location>
        <position position="425"/>
    </location>
    <ligand>
        <name>substrate</name>
    </ligand>
</feature>
<feature type="active site" description="Proton donor" evidence="9">
    <location>
        <position position="175"/>
    </location>
</feature>
<dbReference type="PANTHER" id="PTHR10353">
    <property type="entry name" value="GLYCOSYL HYDROLASE"/>
    <property type="match status" value="1"/>
</dbReference>
<evidence type="ECO:0000256" key="5">
    <source>
        <dbReference type="ARBA" id="ARBA00023001"/>
    </source>
</evidence>
<dbReference type="OrthoDB" id="5166882at2"/>
<evidence type="ECO:0000256" key="8">
    <source>
        <dbReference type="ARBA" id="ARBA00023326"/>
    </source>
</evidence>
<evidence type="ECO:0000256" key="9">
    <source>
        <dbReference type="PIRSR" id="PIRSR617736-1"/>
    </source>
</evidence>
<feature type="binding site" evidence="10">
    <location>
        <position position="130"/>
    </location>
    <ligand>
        <name>substrate</name>
    </ligand>
</feature>
<keyword evidence="13" id="KW-1185">Reference proteome</keyword>
<evidence type="ECO:0000256" key="11">
    <source>
        <dbReference type="RuleBase" id="RU361175"/>
    </source>
</evidence>
<dbReference type="EMBL" id="BLAF01000004">
    <property type="protein sequence ID" value="GES17212.1"/>
    <property type="molecule type" value="Genomic_DNA"/>
</dbReference>
<dbReference type="AlphaFoldDB" id="A0A5M3X910"/>
<keyword evidence="8" id="KW-0624">Polysaccharide degradation</keyword>
<dbReference type="FunFam" id="3.20.20.80:FF:000004">
    <property type="entry name" value="Beta-glucosidase 6-phospho-beta-glucosidase"/>
    <property type="match status" value="1"/>
</dbReference>
<evidence type="ECO:0000313" key="12">
    <source>
        <dbReference type="EMBL" id="GES17212.1"/>
    </source>
</evidence>
<comment type="similarity">
    <text evidence="2 11">Belongs to the glycosyl hydrolase 1 family.</text>
</comment>
<keyword evidence="7 11" id="KW-0326">Glycosidase</keyword>
<dbReference type="RefSeq" id="WP_155342410.1">
    <property type="nucleotide sequence ID" value="NZ_BAAAHM010000001.1"/>
</dbReference>
<feature type="binding site" evidence="10">
    <location>
        <position position="304"/>
    </location>
    <ligand>
        <name>substrate</name>
    </ligand>
</feature>
<evidence type="ECO:0000256" key="10">
    <source>
        <dbReference type="PIRSR" id="PIRSR617736-2"/>
    </source>
</evidence>
<evidence type="ECO:0000256" key="7">
    <source>
        <dbReference type="ARBA" id="ARBA00023295"/>
    </source>
</evidence>
<evidence type="ECO:0000256" key="1">
    <source>
        <dbReference type="ARBA" id="ARBA00000448"/>
    </source>
</evidence>
<keyword evidence="4 11" id="KW-0378">Hydrolase</keyword>
<dbReference type="EC" id="3.2.1.21" evidence="3 11"/>
<dbReference type="Gene3D" id="3.20.20.80">
    <property type="entry name" value="Glycosidases"/>
    <property type="match status" value="1"/>
</dbReference>
<dbReference type="InterPro" id="IPR001360">
    <property type="entry name" value="Glyco_hydro_1"/>
</dbReference>
<evidence type="ECO:0000256" key="3">
    <source>
        <dbReference type="ARBA" id="ARBA00012744"/>
    </source>
</evidence>
<evidence type="ECO:0000256" key="6">
    <source>
        <dbReference type="ARBA" id="ARBA00023277"/>
    </source>
</evidence>
<evidence type="ECO:0000256" key="2">
    <source>
        <dbReference type="ARBA" id="ARBA00010838"/>
    </source>
</evidence>
<reference evidence="12 13" key="1">
    <citation type="submission" date="2019-10" db="EMBL/GenBank/DDBJ databases">
        <title>Whole genome shotgun sequence of Acrocarpospora pleiomorpha NBRC 16267.</title>
        <authorList>
            <person name="Ichikawa N."/>
            <person name="Kimura A."/>
            <person name="Kitahashi Y."/>
            <person name="Komaki H."/>
            <person name="Oguchi A."/>
        </authorList>
    </citation>
    <scope>NUCLEOTIDE SEQUENCE [LARGE SCALE GENOMIC DNA]</scope>
    <source>
        <strain evidence="12 13">NBRC 16267</strain>
    </source>
</reference>